<dbReference type="Proteomes" id="UP000799755">
    <property type="component" value="Unassembled WGS sequence"/>
</dbReference>
<proteinExistence type="predicted"/>
<protein>
    <submittedName>
        <fullName evidence="1">Uncharacterized protein</fullName>
    </submittedName>
</protein>
<dbReference type="EMBL" id="MU003496">
    <property type="protein sequence ID" value="KAF2475307.1"/>
    <property type="molecule type" value="Genomic_DNA"/>
</dbReference>
<gene>
    <name evidence="1" type="ORF">BDR25DRAFT_350697</name>
</gene>
<sequence length="343" mass="38877">MHKRRPHFDIVENIQPYELKALGIIAEASTAVYVAWVNLHFHSRWLEEFKMANTPSEYPIGHLAIGYPRLAGQMEILPETAIYRRFGALNSRNLLYYQAELASLEKELILQENLDSSVPEKQRYALDWYWLSQSVEQGDRKQLDLVMKMRALLKEYSKLLPWKQAKVYDLQGPDQWDLRDLQRFLQTPEMGPLALIGDDAMIWGSVTNPNSHSNDLVALRPRKKGDPFSGWLAVKSATALIRCGGVRWKRPSRVHGEVGYQDSTIFRITRWITTILASLIPLASVVALYFVHSLPSRLGIIGGFNLLISICLSAFTTANRAEVFAVSSAFTAVQVVFISTGNK</sequence>
<organism evidence="1 2">
    <name type="scientific">Lindgomyces ingoldianus</name>
    <dbReference type="NCBI Taxonomy" id="673940"/>
    <lineage>
        <taxon>Eukaryota</taxon>
        <taxon>Fungi</taxon>
        <taxon>Dikarya</taxon>
        <taxon>Ascomycota</taxon>
        <taxon>Pezizomycotina</taxon>
        <taxon>Dothideomycetes</taxon>
        <taxon>Pleosporomycetidae</taxon>
        <taxon>Pleosporales</taxon>
        <taxon>Lindgomycetaceae</taxon>
        <taxon>Lindgomyces</taxon>
    </lineage>
</organism>
<name>A0ACB6R890_9PLEO</name>
<evidence type="ECO:0000313" key="1">
    <source>
        <dbReference type="EMBL" id="KAF2475307.1"/>
    </source>
</evidence>
<reference evidence="1" key="1">
    <citation type="journal article" date="2020" name="Stud. Mycol.">
        <title>101 Dothideomycetes genomes: a test case for predicting lifestyles and emergence of pathogens.</title>
        <authorList>
            <person name="Haridas S."/>
            <person name="Albert R."/>
            <person name="Binder M."/>
            <person name="Bloem J."/>
            <person name="Labutti K."/>
            <person name="Salamov A."/>
            <person name="Andreopoulos B."/>
            <person name="Baker S."/>
            <person name="Barry K."/>
            <person name="Bills G."/>
            <person name="Bluhm B."/>
            <person name="Cannon C."/>
            <person name="Castanera R."/>
            <person name="Culley D."/>
            <person name="Daum C."/>
            <person name="Ezra D."/>
            <person name="Gonzalez J."/>
            <person name="Henrissat B."/>
            <person name="Kuo A."/>
            <person name="Liang C."/>
            <person name="Lipzen A."/>
            <person name="Lutzoni F."/>
            <person name="Magnuson J."/>
            <person name="Mondo S."/>
            <person name="Nolan M."/>
            <person name="Ohm R."/>
            <person name="Pangilinan J."/>
            <person name="Park H.-J."/>
            <person name="Ramirez L."/>
            <person name="Alfaro M."/>
            <person name="Sun H."/>
            <person name="Tritt A."/>
            <person name="Yoshinaga Y."/>
            <person name="Zwiers L.-H."/>
            <person name="Turgeon B."/>
            <person name="Goodwin S."/>
            <person name="Spatafora J."/>
            <person name="Crous P."/>
            <person name="Grigoriev I."/>
        </authorList>
    </citation>
    <scope>NUCLEOTIDE SEQUENCE</scope>
    <source>
        <strain evidence="1">ATCC 200398</strain>
    </source>
</reference>
<accession>A0ACB6R890</accession>
<keyword evidence="2" id="KW-1185">Reference proteome</keyword>
<evidence type="ECO:0000313" key="2">
    <source>
        <dbReference type="Proteomes" id="UP000799755"/>
    </source>
</evidence>
<comment type="caution">
    <text evidence="1">The sequence shown here is derived from an EMBL/GenBank/DDBJ whole genome shotgun (WGS) entry which is preliminary data.</text>
</comment>